<proteinExistence type="predicted"/>
<dbReference type="Proteomes" id="UP001458880">
    <property type="component" value="Unassembled WGS sequence"/>
</dbReference>
<sequence>MERRSPHFIASDVQMSLEKVCGCSDDVREWEQLTPSCMAGLRQKLGRNVFRSGLPPPRSIPPPPCALRHQATLRSLVQRLRDFLPVLKVSNARTAT</sequence>
<keyword evidence="2" id="KW-1185">Reference proteome</keyword>
<reference evidence="1 2" key="1">
    <citation type="journal article" date="2024" name="BMC Genomics">
        <title>De novo assembly and annotation of Popillia japonica's genome with initial clues to its potential as an invasive pest.</title>
        <authorList>
            <person name="Cucini C."/>
            <person name="Boschi S."/>
            <person name="Funari R."/>
            <person name="Cardaioli E."/>
            <person name="Iannotti N."/>
            <person name="Marturano G."/>
            <person name="Paoli F."/>
            <person name="Bruttini M."/>
            <person name="Carapelli A."/>
            <person name="Frati F."/>
            <person name="Nardi F."/>
        </authorList>
    </citation>
    <scope>NUCLEOTIDE SEQUENCE [LARGE SCALE GENOMIC DNA]</scope>
    <source>
        <strain evidence="1">DMR45628</strain>
    </source>
</reference>
<comment type="caution">
    <text evidence="1">The sequence shown here is derived from an EMBL/GenBank/DDBJ whole genome shotgun (WGS) entry which is preliminary data.</text>
</comment>
<organism evidence="1 2">
    <name type="scientific">Popillia japonica</name>
    <name type="common">Japanese beetle</name>
    <dbReference type="NCBI Taxonomy" id="7064"/>
    <lineage>
        <taxon>Eukaryota</taxon>
        <taxon>Metazoa</taxon>
        <taxon>Ecdysozoa</taxon>
        <taxon>Arthropoda</taxon>
        <taxon>Hexapoda</taxon>
        <taxon>Insecta</taxon>
        <taxon>Pterygota</taxon>
        <taxon>Neoptera</taxon>
        <taxon>Endopterygota</taxon>
        <taxon>Coleoptera</taxon>
        <taxon>Polyphaga</taxon>
        <taxon>Scarabaeiformia</taxon>
        <taxon>Scarabaeidae</taxon>
        <taxon>Rutelinae</taxon>
        <taxon>Popillia</taxon>
    </lineage>
</organism>
<evidence type="ECO:0000313" key="1">
    <source>
        <dbReference type="EMBL" id="KAK9704337.1"/>
    </source>
</evidence>
<dbReference type="EMBL" id="JASPKY010000352">
    <property type="protein sequence ID" value="KAK9704337.1"/>
    <property type="molecule type" value="Genomic_DNA"/>
</dbReference>
<protein>
    <submittedName>
        <fullName evidence="1">Uncharacterized protein</fullName>
    </submittedName>
</protein>
<gene>
    <name evidence="1" type="ORF">QE152_g28366</name>
</gene>
<name>A0AAW1JJR4_POPJA</name>
<accession>A0AAW1JJR4</accession>
<evidence type="ECO:0000313" key="2">
    <source>
        <dbReference type="Proteomes" id="UP001458880"/>
    </source>
</evidence>
<dbReference type="AlphaFoldDB" id="A0AAW1JJR4"/>